<dbReference type="GO" id="GO:0008270">
    <property type="term" value="F:zinc ion binding"/>
    <property type="evidence" value="ECO:0007669"/>
    <property type="project" value="UniProtKB-KW"/>
</dbReference>
<feature type="domain" description="C2H2-type" evidence="7">
    <location>
        <begin position="403"/>
        <end position="427"/>
    </location>
</feature>
<evidence type="ECO:0000256" key="6">
    <source>
        <dbReference type="SAM" id="MobiDB-lite"/>
    </source>
</evidence>
<comment type="caution">
    <text evidence="8">The sequence shown here is derived from an EMBL/GenBank/DDBJ whole genome shotgun (WGS) entry which is preliminary data.</text>
</comment>
<feature type="domain" description="C2H2-type" evidence="7">
    <location>
        <begin position="374"/>
        <end position="402"/>
    </location>
</feature>
<keyword evidence="3 5" id="KW-0863">Zinc-finger</keyword>
<accession>A0A8S1HIK4</accession>
<evidence type="ECO:0000256" key="2">
    <source>
        <dbReference type="ARBA" id="ARBA00022737"/>
    </source>
</evidence>
<evidence type="ECO:0000256" key="1">
    <source>
        <dbReference type="ARBA" id="ARBA00022723"/>
    </source>
</evidence>
<reference evidence="8" key="1">
    <citation type="submission" date="2020-10" db="EMBL/GenBank/DDBJ databases">
        <authorList>
            <person name="Kikuchi T."/>
        </authorList>
    </citation>
    <scope>NUCLEOTIDE SEQUENCE</scope>
    <source>
        <strain evidence="8">NKZ352</strain>
    </source>
</reference>
<dbReference type="PANTHER" id="PTHR24379:SF121">
    <property type="entry name" value="C2H2-TYPE DOMAIN-CONTAINING PROTEIN"/>
    <property type="match status" value="1"/>
</dbReference>
<dbReference type="PROSITE" id="PS50157">
    <property type="entry name" value="ZINC_FINGER_C2H2_2"/>
    <property type="match status" value="3"/>
</dbReference>
<dbReference type="Gene3D" id="3.30.160.60">
    <property type="entry name" value="Classic Zinc Finger"/>
    <property type="match status" value="2"/>
</dbReference>
<dbReference type="SUPFAM" id="SSF57667">
    <property type="entry name" value="beta-beta-alpha zinc fingers"/>
    <property type="match status" value="1"/>
</dbReference>
<feature type="domain" description="C2H2-type" evidence="7">
    <location>
        <begin position="178"/>
        <end position="206"/>
    </location>
</feature>
<sequence length="504" mass="58696">MVSMAVHVNGTSNPDYLDSSPEDNEELDDEKSETISVEPSSPMVPLKITIYDDSEKDSISLPDSLPIYPNGWDKKIFAESGDPKPKKLDGLGKVFSKKKILARLRGTEPKVEKKRIVLNEFGVPIRPKRADGLPLCRISEVRQRVALADSQDGIDLPVLHNMPSEVEDVRRMIRSKMIRCKRCKNRFVEKNLYERHLRDRHHDDYVIYIAEQEAEMEQQRQEEIEANRIEELQTGGFIPPESEIDVDIFDVNVDVIPLPGENNGGVVPRFDSFGRLKSVKRPYKRKISPQCPFCDKRFRNEYSLKKHFVKKHPELLEFDQCLKCFKCLNIDEMETHNCELTYICFECTPIRNLCTDVRLLNHRKKFHRGANSGFRCSFCNLKFLTPRKLRKHKKMSHVFTKTYQCHFCEEIFISEVAVMTHERVHTGIIKFECKVCDYKANRFTQMEDHARDEHGYVCAICQEKLSEWCELKHHTLVKHGGYLSADHPTGHIESPRLWILYKGE</sequence>
<evidence type="ECO:0000256" key="5">
    <source>
        <dbReference type="PROSITE-ProRule" id="PRU00042"/>
    </source>
</evidence>
<keyword evidence="1" id="KW-0479">Metal-binding</keyword>
<protein>
    <recommendedName>
        <fullName evidence="7">C2H2-type domain-containing protein</fullName>
    </recommendedName>
</protein>
<evidence type="ECO:0000256" key="3">
    <source>
        <dbReference type="ARBA" id="ARBA00022771"/>
    </source>
</evidence>
<dbReference type="EMBL" id="CAJGYM010000032">
    <property type="protein sequence ID" value="CAD6193040.1"/>
    <property type="molecule type" value="Genomic_DNA"/>
</dbReference>
<evidence type="ECO:0000313" key="9">
    <source>
        <dbReference type="Proteomes" id="UP000835052"/>
    </source>
</evidence>
<keyword evidence="4" id="KW-0862">Zinc</keyword>
<feature type="compositionally biased region" description="Acidic residues" evidence="6">
    <location>
        <begin position="20"/>
        <end position="31"/>
    </location>
</feature>
<dbReference type="Pfam" id="PF13894">
    <property type="entry name" value="zf-C2H2_4"/>
    <property type="match status" value="1"/>
</dbReference>
<dbReference type="SMART" id="SM00355">
    <property type="entry name" value="ZnF_C2H2"/>
    <property type="match status" value="7"/>
</dbReference>
<gene>
    <name evidence="8" type="ORF">CAUJ_LOCUS8959</name>
</gene>
<dbReference type="AlphaFoldDB" id="A0A8S1HIK4"/>
<keyword evidence="2" id="KW-0677">Repeat</keyword>
<keyword evidence="9" id="KW-1185">Reference proteome</keyword>
<feature type="region of interest" description="Disordered" evidence="6">
    <location>
        <begin position="1"/>
        <end position="39"/>
    </location>
</feature>
<dbReference type="InterPro" id="IPR013087">
    <property type="entry name" value="Znf_C2H2_type"/>
</dbReference>
<organism evidence="8 9">
    <name type="scientific">Caenorhabditis auriculariae</name>
    <dbReference type="NCBI Taxonomy" id="2777116"/>
    <lineage>
        <taxon>Eukaryota</taxon>
        <taxon>Metazoa</taxon>
        <taxon>Ecdysozoa</taxon>
        <taxon>Nematoda</taxon>
        <taxon>Chromadorea</taxon>
        <taxon>Rhabditida</taxon>
        <taxon>Rhabditina</taxon>
        <taxon>Rhabditomorpha</taxon>
        <taxon>Rhabditoidea</taxon>
        <taxon>Rhabditidae</taxon>
        <taxon>Peloderinae</taxon>
        <taxon>Caenorhabditis</taxon>
    </lineage>
</organism>
<evidence type="ECO:0000313" key="8">
    <source>
        <dbReference type="EMBL" id="CAD6193040.1"/>
    </source>
</evidence>
<dbReference type="PROSITE" id="PS00028">
    <property type="entry name" value="ZINC_FINGER_C2H2_1"/>
    <property type="match status" value="5"/>
</dbReference>
<dbReference type="PANTHER" id="PTHR24379">
    <property type="entry name" value="KRAB AND ZINC FINGER DOMAIN-CONTAINING"/>
    <property type="match status" value="1"/>
</dbReference>
<dbReference type="OrthoDB" id="6077919at2759"/>
<dbReference type="InterPro" id="IPR036236">
    <property type="entry name" value="Znf_C2H2_sf"/>
</dbReference>
<proteinExistence type="predicted"/>
<evidence type="ECO:0000256" key="4">
    <source>
        <dbReference type="ARBA" id="ARBA00022833"/>
    </source>
</evidence>
<evidence type="ECO:0000259" key="7">
    <source>
        <dbReference type="PROSITE" id="PS50157"/>
    </source>
</evidence>
<dbReference type="Proteomes" id="UP000835052">
    <property type="component" value="Unassembled WGS sequence"/>
</dbReference>
<name>A0A8S1HIK4_9PELO</name>